<reference evidence="14" key="1">
    <citation type="submission" date="2019-06" db="EMBL/GenBank/DDBJ databases">
        <title>G10K-VGP Goodes thornscrub tortoise genome, primary haplotype.</title>
        <authorList>
            <person name="Murphy B."/>
            <person name="Edwards T."/>
            <person name="Rhie A."/>
            <person name="Koren S."/>
            <person name="Phillippy A."/>
            <person name="Fedrigo O."/>
            <person name="Haase B."/>
            <person name="Mountcastle J."/>
            <person name="Lewin H."/>
            <person name="Damas J."/>
            <person name="Howe K."/>
            <person name="Formenti G."/>
            <person name="Myers G."/>
            <person name="Durbin R."/>
            <person name="Jarvis E.D."/>
        </authorList>
    </citation>
    <scope>NUCLEOTIDE SEQUENCE [LARGE SCALE GENOMIC DNA]</scope>
</reference>
<evidence type="ECO:0000256" key="6">
    <source>
        <dbReference type="ARBA" id="ARBA00022794"/>
    </source>
</evidence>
<evidence type="ECO:0000313" key="14">
    <source>
        <dbReference type="Ensembl" id="ENSGEVP00005025304.1"/>
    </source>
</evidence>
<evidence type="ECO:0000256" key="7">
    <source>
        <dbReference type="ARBA" id="ARBA00023136"/>
    </source>
</evidence>
<accession>A0A8C4YGN5</accession>
<comment type="function">
    <text evidence="10">Plays a role in primary ciliogenesis by modulating actin polymerization.</text>
</comment>
<evidence type="ECO:0000259" key="13">
    <source>
        <dbReference type="Pfam" id="PF21772"/>
    </source>
</evidence>
<dbReference type="InterPro" id="IPR048777">
    <property type="entry name" value="CATIP_N"/>
</dbReference>
<dbReference type="AlphaFoldDB" id="A0A8C4YGN5"/>
<dbReference type="GO" id="GO:0005886">
    <property type="term" value="C:plasma membrane"/>
    <property type="evidence" value="ECO:0007669"/>
    <property type="project" value="UniProtKB-SubCell"/>
</dbReference>
<dbReference type="PANTHER" id="PTHR15505">
    <property type="entry name" value="RIIA DOMAIN-CONTAINING PROTEIN 1"/>
    <property type="match status" value="1"/>
</dbReference>
<sequence>MKCKNIIRKTKKEFEDQLAKDSKSNSIYIFKYIRSRKPAKQPVGPLDDRDAKGALKANKAVAEKLHEFFELSPCLFAESLVMVSESGQPLGHFSVSVQPACYEEQGRQEEDCYLVHATSQGTINEVPCSSSITGRPSWSARRSGLGQRDTRYEMPDGPQFPSSLLAHPLDRKTHVVKRGGRLVVTKIIEEGEHEVQTQSVSYNCASLRGLISEAANLLVLRVLARRRAVPQNTTFLAFDTEARICTSTYTAMGFQKQLVDMTEVEVFVIERAVCPDEGIPMTWQFYFLSDGHLARRVQVGSPTCPLPPDEVAPRPVFEKKPLDWEEDVQLYSQFLDRKEELQAGHTSYARRHPELRALLADFLQLLLLHKPDDVLTFAAEFFAPFASQRPPGSTFHASGRPSPFRGRV</sequence>
<dbReference type="GO" id="GO:0015629">
    <property type="term" value="C:actin cytoskeleton"/>
    <property type="evidence" value="ECO:0007669"/>
    <property type="project" value="Ensembl"/>
</dbReference>
<keyword evidence="6" id="KW-0970">Cilium biogenesis/degradation</keyword>
<evidence type="ECO:0000256" key="5">
    <source>
        <dbReference type="ARBA" id="ARBA00022490"/>
    </source>
</evidence>
<organism evidence="14 15">
    <name type="scientific">Gopherus evgoodei</name>
    <name type="common">Goodes thornscrub tortoise</name>
    <dbReference type="NCBI Taxonomy" id="1825980"/>
    <lineage>
        <taxon>Eukaryota</taxon>
        <taxon>Metazoa</taxon>
        <taxon>Chordata</taxon>
        <taxon>Craniata</taxon>
        <taxon>Vertebrata</taxon>
        <taxon>Euteleostomi</taxon>
        <taxon>Archelosauria</taxon>
        <taxon>Testudinata</taxon>
        <taxon>Testudines</taxon>
        <taxon>Cryptodira</taxon>
        <taxon>Durocryptodira</taxon>
        <taxon>Testudinoidea</taxon>
        <taxon>Testudinidae</taxon>
        <taxon>Gopherus</taxon>
    </lineage>
</organism>
<name>A0A8C4YGN5_9SAUR</name>
<proteinExistence type="inferred from homology"/>
<evidence type="ECO:0000256" key="11">
    <source>
        <dbReference type="ARBA" id="ARBA00037938"/>
    </source>
</evidence>
<dbReference type="GO" id="GO:0005634">
    <property type="term" value="C:nucleus"/>
    <property type="evidence" value="ECO:0007669"/>
    <property type="project" value="UniProtKB-SubCell"/>
</dbReference>
<evidence type="ECO:0000256" key="3">
    <source>
        <dbReference type="ARBA" id="ARBA00004245"/>
    </source>
</evidence>
<evidence type="ECO:0000256" key="1">
    <source>
        <dbReference type="ARBA" id="ARBA00004123"/>
    </source>
</evidence>
<keyword evidence="5" id="KW-0963">Cytoplasm</keyword>
<reference evidence="14" key="2">
    <citation type="submission" date="2025-08" db="UniProtKB">
        <authorList>
            <consortium name="Ensembl"/>
        </authorList>
    </citation>
    <scope>IDENTIFICATION</scope>
</reference>
<evidence type="ECO:0000256" key="4">
    <source>
        <dbReference type="ARBA" id="ARBA00022475"/>
    </source>
</evidence>
<keyword evidence="7" id="KW-0472">Membrane</keyword>
<dbReference type="GO" id="GO:0044782">
    <property type="term" value="P:cilium organization"/>
    <property type="evidence" value="ECO:0007669"/>
    <property type="project" value="Ensembl"/>
</dbReference>
<dbReference type="Proteomes" id="UP000694390">
    <property type="component" value="Chromosome 11"/>
</dbReference>
<dbReference type="Pfam" id="PF21772">
    <property type="entry name" value="CATIP_N"/>
    <property type="match status" value="1"/>
</dbReference>
<dbReference type="Ensembl" id="ENSGEVT00005026597.1">
    <property type="protein sequence ID" value="ENSGEVP00005025304.1"/>
    <property type="gene ID" value="ENSGEVG00005017934.1"/>
</dbReference>
<evidence type="ECO:0000313" key="15">
    <source>
        <dbReference type="Proteomes" id="UP000694390"/>
    </source>
</evidence>
<keyword evidence="4" id="KW-1003">Cell membrane</keyword>
<dbReference type="SUPFAM" id="SSF47391">
    <property type="entry name" value="Dimerization-anchoring domain of cAMP-dependent PK regulatory subunit"/>
    <property type="match status" value="1"/>
</dbReference>
<evidence type="ECO:0000256" key="8">
    <source>
        <dbReference type="ARBA" id="ARBA00023212"/>
    </source>
</evidence>
<keyword evidence="15" id="KW-1185">Reference proteome</keyword>
<feature type="domain" description="Ciliogenesis-associated TTC17-interacting protein N-terminal" evidence="13">
    <location>
        <begin position="70"/>
        <end position="302"/>
    </location>
</feature>
<evidence type="ECO:0000256" key="2">
    <source>
        <dbReference type="ARBA" id="ARBA00004236"/>
    </source>
</evidence>
<evidence type="ECO:0000256" key="12">
    <source>
        <dbReference type="ARBA" id="ARBA00039249"/>
    </source>
</evidence>
<reference evidence="14" key="3">
    <citation type="submission" date="2025-09" db="UniProtKB">
        <authorList>
            <consortium name="Ensembl"/>
        </authorList>
    </citation>
    <scope>IDENTIFICATION</scope>
</reference>
<comment type="subcellular location">
    <subcellularLocation>
        <location evidence="2">Cell membrane</location>
    </subcellularLocation>
    <subcellularLocation>
        <location evidence="3">Cytoplasm</location>
        <location evidence="3">Cytoskeleton</location>
    </subcellularLocation>
    <subcellularLocation>
        <location evidence="1">Nucleus</location>
    </subcellularLocation>
</comment>
<evidence type="ECO:0000256" key="9">
    <source>
        <dbReference type="ARBA" id="ARBA00023242"/>
    </source>
</evidence>
<dbReference type="OrthoDB" id="6334211at2759"/>
<dbReference type="PANTHER" id="PTHR15505:SF3">
    <property type="entry name" value="CILIOGENESIS-ASSOCIATED TTC17-INTERACTING PROTEIN"/>
    <property type="match status" value="1"/>
</dbReference>
<dbReference type="GeneTree" id="ENSGT00940000154101"/>
<dbReference type="GO" id="GO:0030041">
    <property type="term" value="P:actin filament polymerization"/>
    <property type="evidence" value="ECO:0007669"/>
    <property type="project" value="Ensembl"/>
</dbReference>
<gene>
    <name evidence="14" type="primary">CATIP</name>
</gene>
<comment type="similarity">
    <text evidence="11">Belongs to the CATIP family.</text>
</comment>
<evidence type="ECO:0000256" key="10">
    <source>
        <dbReference type="ARBA" id="ARBA00037538"/>
    </source>
</evidence>
<dbReference type="GO" id="GO:0005737">
    <property type="term" value="C:cytoplasm"/>
    <property type="evidence" value="ECO:0007669"/>
    <property type="project" value="Ensembl"/>
</dbReference>
<keyword evidence="9" id="KW-0539">Nucleus</keyword>
<keyword evidence="8" id="KW-0206">Cytoskeleton</keyword>
<protein>
    <recommendedName>
        <fullName evidence="12">Ciliogenesis-associated TTC17-interacting protein</fullName>
    </recommendedName>
</protein>